<evidence type="ECO:0000259" key="9">
    <source>
        <dbReference type="PROSITE" id="PS51192"/>
    </source>
</evidence>
<reference evidence="11" key="1">
    <citation type="submission" date="2020-12" db="EMBL/GenBank/DDBJ databases">
        <title>Bacterial taxonomy.</title>
        <authorList>
            <person name="Pan X."/>
        </authorList>
    </citation>
    <scope>NUCLEOTIDE SEQUENCE</scope>
    <source>
        <strain evidence="11">B2012</strain>
    </source>
</reference>
<organism evidence="11 12">
    <name type="scientific">Acuticoccus mangrovi</name>
    <dbReference type="NCBI Taxonomy" id="2796142"/>
    <lineage>
        <taxon>Bacteria</taxon>
        <taxon>Pseudomonadati</taxon>
        <taxon>Pseudomonadota</taxon>
        <taxon>Alphaproteobacteria</taxon>
        <taxon>Hyphomicrobiales</taxon>
        <taxon>Amorphaceae</taxon>
        <taxon>Acuticoccus</taxon>
    </lineage>
</organism>
<evidence type="ECO:0000313" key="12">
    <source>
        <dbReference type="Proteomes" id="UP000609531"/>
    </source>
</evidence>
<gene>
    <name evidence="11" type="ORF">JCR33_19705</name>
</gene>
<dbReference type="CDD" id="cd17930">
    <property type="entry name" value="DEXHc_cas3"/>
    <property type="match status" value="1"/>
</dbReference>
<dbReference type="InterPro" id="IPR027417">
    <property type="entry name" value="P-loop_NTPase"/>
</dbReference>
<dbReference type="Gene3D" id="1.10.3210.30">
    <property type="match status" value="1"/>
</dbReference>
<dbReference type="InterPro" id="IPR014001">
    <property type="entry name" value="Helicase_ATP-bd"/>
</dbReference>
<name>A0A934ISF6_9HYPH</name>
<dbReference type="InterPro" id="IPR006483">
    <property type="entry name" value="CRISPR-assoc_Cas3_HD"/>
</dbReference>
<dbReference type="AlphaFoldDB" id="A0A934ISF6"/>
<comment type="similarity">
    <text evidence="2">In the central section; belongs to the CRISPR-associated helicase Cas3 family.</text>
</comment>
<dbReference type="InterPro" id="IPR011545">
    <property type="entry name" value="DEAD/DEAH_box_helicase_dom"/>
</dbReference>
<keyword evidence="11" id="KW-0540">Nuclease</keyword>
<evidence type="ECO:0000256" key="6">
    <source>
        <dbReference type="ARBA" id="ARBA00022806"/>
    </source>
</evidence>
<evidence type="ECO:0000313" key="11">
    <source>
        <dbReference type="EMBL" id="MBJ3777936.1"/>
    </source>
</evidence>
<evidence type="ECO:0000256" key="5">
    <source>
        <dbReference type="ARBA" id="ARBA00022801"/>
    </source>
</evidence>
<keyword evidence="4" id="KW-0547">Nucleotide-binding</keyword>
<dbReference type="GO" id="GO:0046872">
    <property type="term" value="F:metal ion binding"/>
    <property type="evidence" value="ECO:0007669"/>
    <property type="project" value="UniProtKB-KW"/>
</dbReference>
<dbReference type="RefSeq" id="WP_198883837.1">
    <property type="nucleotide sequence ID" value="NZ_JAEKJA010000021.1"/>
</dbReference>
<feature type="domain" description="HD Cas3-type" evidence="10">
    <location>
        <begin position="11"/>
        <end position="176"/>
    </location>
</feature>
<dbReference type="EMBL" id="JAEKJA010000021">
    <property type="protein sequence ID" value="MBJ3777936.1"/>
    <property type="molecule type" value="Genomic_DNA"/>
</dbReference>
<evidence type="ECO:0000256" key="3">
    <source>
        <dbReference type="ARBA" id="ARBA00022723"/>
    </source>
</evidence>
<evidence type="ECO:0000256" key="1">
    <source>
        <dbReference type="ARBA" id="ARBA00006847"/>
    </source>
</evidence>
<dbReference type="SUPFAM" id="SSF109604">
    <property type="entry name" value="HD-domain/PDEase-like"/>
    <property type="match status" value="1"/>
</dbReference>
<sequence length="744" mass="80863">MFYAHSTDRSDRTDWQTLQQHLEAVSEDAARRGEPLGIAPAARLAGLLHDLGKYTPAFQARLAGASERVDHSTAGAAVALGLAATGDDRYVAELVAHAIAGHHAGLPDRIGQGALDDRLKMFDPTSLAPMWRDEIVPEAKGLMPTLDWGVGKESFLFRFALLGRMIFSCLVDADYRDTEAFYGTVPAARREQPPLAEHLPGFLEQLKKHLAALSGEGAVNCLRGEILQHVRERAVEAPGLFTLTVPTGGGKTLASLAFALDHANRHDLRRIIVAIPFTSVVDQTAALLRGILGAETVLEHHGAIEVEGRSSDADSGADKLRLAMEDWSAPVVVTTHVQLFESLFAARPSRCRKLHNIAGSVIVLDEAQTLPRHLLAPTVRMIDALAANWRTSVVLCTATQPAFDAERLTKGHPLALPLAGRELAPDPARLAREMKRVRLHFGGAMDDTALVGALGETGQGLVIVNSRGHALALYRAAVAAGLDGMVHLTTRQYAAHRRRILKDVRDRLDVGAPCRVVATSLVEAGVDLDFPRVWRAEAGLDQIAQAAGRCNREGRRPVEESIVTVFEAPNNPAPPEIKGLVGDLARMAHKHDDLLSPDAITDYFGEVYWRLDSGIDRERICDMFRADARGTNFAYRSAAEAYRMIESGMVPVIVPRETEAVAAVADLAIADVPSGLLARRLQAHLVQVPPKARIRLLANGHVAFIAPEMRGDQFAVLRTLSFYEEDIGLVWEDADYLEAESLLV</sequence>
<dbReference type="NCBIfam" id="TIGR01596">
    <property type="entry name" value="cas3_HD"/>
    <property type="match status" value="1"/>
</dbReference>
<dbReference type="InterPro" id="IPR006674">
    <property type="entry name" value="HD_domain"/>
</dbReference>
<keyword evidence="12" id="KW-1185">Reference proteome</keyword>
<dbReference type="GO" id="GO:0016787">
    <property type="term" value="F:hydrolase activity"/>
    <property type="evidence" value="ECO:0007669"/>
    <property type="project" value="UniProtKB-KW"/>
</dbReference>
<comment type="caution">
    <text evidence="11">The sequence shown here is derived from an EMBL/GenBank/DDBJ whole genome shotgun (WGS) entry which is preliminary data.</text>
</comment>
<dbReference type="Pfam" id="PF22590">
    <property type="entry name" value="Cas3-like_C_2"/>
    <property type="match status" value="1"/>
</dbReference>
<keyword evidence="8" id="KW-0051">Antiviral defense</keyword>
<dbReference type="GO" id="GO:0004519">
    <property type="term" value="F:endonuclease activity"/>
    <property type="evidence" value="ECO:0007669"/>
    <property type="project" value="UniProtKB-KW"/>
</dbReference>
<dbReference type="PROSITE" id="PS51192">
    <property type="entry name" value="HELICASE_ATP_BIND_1"/>
    <property type="match status" value="1"/>
</dbReference>
<dbReference type="InterPro" id="IPR038257">
    <property type="entry name" value="CRISPR-assoc_Cas3_HD_sf"/>
</dbReference>
<keyword evidence="3" id="KW-0479">Metal-binding</keyword>
<evidence type="ECO:0000259" key="10">
    <source>
        <dbReference type="PROSITE" id="PS51643"/>
    </source>
</evidence>
<comment type="similarity">
    <text evidence="1">In the N-terminal section; belongs to the CRISPR-associated nuclease Cas3-HD family.</text>
</comment>
<proteinExistence type="inferred from homology"/>
<accession>A0A934ISF6</accession>
<protein>
    <submittedName>
        <fullName evidence="11">CRISPR-associated endonuclease Cas3</fullName>
    </submittedName>
</protein>
<dbReference type="Proteomes" id="UP000609531">
    <property type="component" value="Unassembled WGS sequence"/>
</dbReference>
<keyword evidence="5" id="KW-0378">Hydrolase</keyword>
<keyword evidence="6" id="KW-0347">Helicase</keyword>
<dbReference type="PROSITE" id="PS51643">
    <property type="entry name" value="HD_CAS3"/>
    <property type="match status" value="1"/>
</dbReference>
<dbReference type="Pfam" id="PF00270">
    <property type="entry name" value="DEAD"/>
    <property type="match status" value="1"/>
</dbReference>
<dbReference type="Pfam" id="PF01966">
    <property type="entry name" value="HD"/>
    <property type="match status" value="1"/>
</dbReference>
<evidence type="ECO:0000256" key="4">
    <source>
        <dbReference type="ARBA" id="ARBA00022741"/>
    </source>
</evidence>
<dbReference type="InterPro" id="IPR054712">
    <property type="entry name" value="Cas3-like_dom"/>
</dbReference>
<dbReference type="CDD" id="cd09641">
    <property type="entry name" value="Cas3''_I"/>
    <property type="match status" value="1"/>
</dbReference>
<feature type="domain" description="Helicase ATP-binding" evidence="9">
    <location>
        <begin position="232"/>
        <end position="418"/>
    </location>
</feature>
<dbReference type="GO" id="GO:0005524">
    <property type="term" value="F:ATP binding"/>
    <property type="evidence" value="ECO:0007669"/>
    <property type="project" value="UniProtKB-KW"/>
</dbReference>
<dbReference type="GO" id="GO:0003676">
    <property type="term" value="F:nucleic acid binding"/>
    <property type="evidence" value="ECO:0007669"/>
    <property type="project" value="InterPro"/>
</dbReference>
<dbReference type="GO" id="GO:0004386">
    <property type="term" value="F:helicase activity"/>
    <property type="evidence" value="ECO:0007669"/>
    <property type="project" value="UniProtKB-KW"/>
</dbReference>
<evidence type="ECO:0000256" key="7">
    <source>
        <dbReference type="ARBA" id="ARBA00022840"/>
    </source>
</evidence>
<dbReference type="SUPFAM" id="SSF52540">
    <property type="entry name" value="P-loop containing nucleoside triphosphate hydrolases"/>
    <property type="match status" value="1"/>
</dbReference>
<evidence type="ECO:0000256" key="2">
    <source>
        <dbReference type="ARBA" id="ARBA00009046"/>
    </source>
</evidence>
<dbReference type="GO" id="GO:0051607">
    <property type="term" value="P:defense response to virus"/>
    <property type="evidence" value="ECO:0007669"/>
    <property type="project" value="UniProtKB-KW"/>
</dbReference>
<keyword evidence="7" id="KW-0067">ATP-binding</keyword>
<keyword evidence="11" id="KW-0255">Endonuclease</keyword>
<evidence type="ECO:0000256" key="8">
    <source>
        <dbReference type="ARBA" id="ARBA00023118"/>
    </source>
</evidence>
<dbReference type="Gene3D" id="3.40.50.300">
    <property type="entry name" value="P-loop containing nucleotide triphosphate hydrolases"/>
    <property type="match status" value="1"/>
</dbReference>